<evidence type="ECO:0000256" key="7">
    <source>
        <dbReference type="RuleBase" id="RU003832"/>
    </source>
</evidence>
<comment type="caution">
    <text evidence="9">The sequence shown here is derived from an EMBL/GenBank/DDBJ whole genome shotgun (WGS) entry which is preliminary data.</text>
</comment>
<proteinExistence type="inferred from homology"/>
<keyword evidence="5 7" id="KW-0808">Transferase</keyword>
<comment type="similarity">
    <text evidence="3 7">Belongs to the glycosyltransferase 10 family.</text>
</comment>
<reference evidence="9" key="1">
    <citation type="submission" date="2020-11" db="EMBL/GenBank/DDBJ databases">
        <authorList>
            <person name="Whiteford S."/>
        </authorList>
    </citation>
    <scope>NUCLEOTIDE SEQUENCE</scope>
</reference>
<dbReference type="InterPro" id="IPR055270">
    <property type="entry name" value="Glyco_tran_10_C"/>
</dbReference>
<evidence type="ECO:0000256" key="5">
    <source>
        <dbReference type="ARBA" id="ARBA00022679"/>
    </source>
</evidence>
<dbReference type="InterPro" id="IPR001503">
    <property type="entry name" value="Glyco_trans_10"/>
</dbReference>
<dbReference type="SUPFAM" id="SSF53756">
    <property type="entry name" value="UDP-Glycosyltransferase/glycogen phosphorylase"/>
    <property type="match status" value="1"/>
</dbReference>
<evidence type="ECO:0000256" key="4">
    <source>
        <dbReference type="ARBA" id="ARBA00022676"/>
    </source>
</evidence>
<keyword evidence="7" id="KW-0812">Transmembrane</keyword>
<dbReference type="PANTHER" id="PTHR48438:SF1">
    <property type="entry name" value="ALPHA-(1,3)-FUCOSYLTRANSFERASE C-RELATED"/>
    <property type="match status" value="1"/>
</dbReference>
<protein>
    <recommendedName>
        <fullName evidence="7">Fucosyltransferase</fullName>
        <ecNumber evidence="7">2.4.1.-</ecNumber>
    </recommendedName>
</protein>
<dbReference type="Proteomes" id="UP000653454">
    <property type="component" value="Unassembled WGS sequence"/>
</dbReference>
<keyword evidence="6 7" id="KW-0333">Golgi apparatus</keyword>
<keyword evidence="10" id="KW-1185">Reference proteome</keyword>
<evidence type="ECO:0000259" key="8">
    <source>
        <dbReference type="Pfam" id="PF00852"/>
    </source>
</evidence>
<dbReference type="GO" id="GO:0008417">
    <property type="term" value="F:fucosyltransferase activity"/>
    <property type="evidence" value="ECO:0007669"/>
    <property type="project" value="InterPro"/>
</dbReference>
<dbReference type="Pfam" id="PF00852">
    <property type="entry name" value="Glyco_transf_10"/>
    <property type="match status" value="1"/>
</dbReference>
<evidence type="ECO:0000313" key="9">
    <source>
        <dbReference type="EMBL" id="CAG9128884.1"/>
    </source>
</evidence>
<keyword evidence="7" id="KW-0472">Membrane</keyword>
<keyword evidence="4 7" id="KW-0328">Glycosyltransferase</keyword>
<dbReference type="GO" id="GO:0000139">
    <property type="term" value="C:Golgi membrane"/>
    <property type="evidence" value="ECO:0007669"/>
    <property type="project" value="UniProtKB-SubCell"/>
</dbReference>
<accession>A0A8S4FPD7</accession>
<dbReference type="GO" id="GO:0032580">
    <property type="term" value="C:Golgi cisterna membrane"/>
    <property type="evidence" value="ECO:0007669"/>
    <property type="project" value="UniProtKB-SubCell"/>
</dbReference>
<sequence length="229" mass="27150">MDYRTIGPSLDMKWIDERHLGEIDERLKGKLRNKTKLAAMFVSFCLDTSGRLKFVNRTRKILQRYHYDIDIYGYCGSLSCPKLQTKSCDNIVNKHYKFYLAFENSFSEDYITEKALRALQNNAVPIVYGGSNYKRFLPPLSYIDALHLGAARLADLMLDVSRDETKLFDYFKWRNQYSYKDNTAGEEVMCQLCARLNEDEGRDTYPEFRKWWNHRETNCNMTHLIHRLF</sequence>
<dbReference type="EC" id="2.4.1.-" evidence="7"/>
<evidence type="ECO:0000313" key="10">
    <source>
        <dbReference type="Proteomes" id="UP000653454"/>
    </source>
</evidence>
<evidence type="ECO:0000256" key="3">
    <source>
        <dbReference type="ARBA" id="ARBA00008919"/>
    </source>
</evidence>
<dbReference type="PANTHER" id="PTHR48438">
    <property type="entry name" value="ALPHA-(1,3)-FUCOSYLTRANSFERASE C-RELATED"/>
    <property type="match status" value="1"/>
</dbReference>
<dbReference type="Gene3D" id="3.40.50.11660">
    <property type="entry name" value="Glycosyl transferase family 10, C-terminal domain"/>
    <property type="match status" value="1"/>
</dbReference>
<dbReference type="EMBL" id="CAJHNJ030000036">
    <property type="protein sequence ID" value="CAG9128884.1"/>
    <property type="molecule type" value="Genomic_DNA"/>
</dbReference>
<feature type="domain" description="Fucosyltransferase C-terminal" evidence="8">
    <location>
        <begin position="32"/>
        <end position="211"/>
    </location>
</feature>
<evidence type="ECO:0000256" key="1">
    <source>
        <dbReference type="ARBA" id="ARBA00004323"/>
    </source>
</evidence>
<name>A0A8S4FPD7_PLUXY</name>
<organism evidence="9 10">
    <name type="scientific">Plutella xylostella</name>
    <name type="common">Diamondback moth</name>
    <name type="synonym">Plutella maculipennis</name>
    <dbReference type="NCBI Taxonomy" id="51655"/>
    <lineage>
        <taxon>Eukaryota</taxon>
        <taxon>Metazoa</taxon>
        <taxon>Ecdysozoa</taxon>
        <taxon>Arthropoda</taxon>
        <taxon>Hexapoda</taxon>
        <taxon>Insecta</taxon>
        <taxon>Pterygota</taxon>
        <taxon>Neoptera</taxon>
        <taxon>Endopterygota</taxon>
        <taxon>Lepidoptera</taxon>
        <taxon>Glossata</taxon>
        <taxon>Ditrysia</taxon>
        <taxon>Yponomeutoidea</taxon>
        <taxon>Plutellidae</taxon>
        <taxon>Plutella</taxon>
    </lineage>
</organism>
<dbReference type="AlphaFoldDB" id="A0A8S4FPD7"/>
<evidence type="ECO:0000256" key="2">
    <source>
        <dbReference type="ARBA" id="ARBA00004922"/>
    </source>
</evidence>
<comment type="subcellular location">
    <subcellularLocation>
        <location evidence="1">Golgi apparatus membrane</location>
        <topology evidence="1">Single-pass type II membrane protein</topology>
    </subcellularLocation>
    <subcellularLocation>
        <location evidence="7">Golgi apparatus</location>
        <location evidence="7">Golgi stack membrane</location>
        <topology evidence="7">Single-pass type II membrane protein</topology>
    </subcellularLocation>
</comment>
<evidence type="ECO:0000256" key="6">
    <source>
        <dbReference type="ARBA" id="ARBA00023034"/>
    </source>
</evidence>
<dbReference type="InterPro" id="IPR038577">
    <property type="entry name" value="GT10-like_C_sf"/>
</dbReference>
<comment type="pathway">
    <text evidence="2">Protein modification; protein glycosylation.</text>
</comment>
<gene>
    <name evidence="9" type="ORF">PLXY2_LOCUS9343</name>
</gene>